<gene>
    <name evidence="2" type="ORF">D4764_13G0001160</name>
</gene>
<dbReference type="EMBL" id="RHFK02000005">
    <property type="protein sequence ID" value="TWW75454.1"/>
    <property type="molecule type" value="Genomic_DNA"/>
</dbReference>
<dbReference type="Pfam" id="PF14649">
    <property type="entry name" value="Spatacsin_C"/>
    <property type="match status" value="1"/>
</dbReference>
<dbReference type="GO" id="GO:0048489">
    <property type="term" value="P:synaptic vesicle transport"/>
    <property type="evidence" value="ECO:0007669"/>
    <property type="project" value="TreeGrafter"/>
</dbReference>
<accession>A0A5C6P6K8</accession>
<dbReference type="GO" id="GO:0030425">
    <property type="term" value="C:dendrite"/>
    <property type="evidence" value="ECO:0007669"/>
    <property type="project" value="TreeGrafter"/>
</dbReference>
<dbReference type="Proteomes" id="UP000324091">
    <property type="component" value="Chromosome 13"/>
</dbReference>
<reference evidence="2 3" key="1">
    <citation type="submission" date="2019-04" db="EMBL/GenBank/DDBJ databases">
        <title>Chromosome genome assembly for Takifugu flavidus.</title>
        <authorList>
            <person name="Xiao S."/>
        </authorList>
    </citation>
    <scope>NUCLEOTIDE SEQUENCE [LARGE SCALE GENOMIC DNA]</scope>
    <source>
        <strain evidence="2">HTHZ2018</strain>
        <tissue evidence="2">Muscle</tissue>
    </source>
</reference>
<dbReference type="GO" id="GO:0008088">
    <property type="term" value="P:axo-dendritic transport"/>
    <property type="evidence" value="ECO:0007669"/>
    <property type="project" value="TreeGrafter"/>
</dbReference>
<dbReference type="GO" id="GO:0007268">
    <property type="term" value="P:chemical synaptic transmission"/>
    <property type="evidence" value="ECO:0007669"/>
    <property type="project" value="TreeGrafter"/>
</dbReference>
<dbReference type="PANTHER" id="PTHR13650:SF0">
    <property type="entry name" value="SPATACSIN"/>
    <property type="match status" value="1"/>
</dbReference>
<dbReference type="GO" id="GO:0007409">
    <property type="term" value="P:axonogenesis"/>
    <property type="evidence" value="ECO:0007669"/>
    <property type="project" value="TreeGrafter"/>
</dbReference>
<dbReference type="GO" id="GO:0045202">
    <property type="term" value="C:synapse"/>
    <property type="evidence" value="ECO:0007669"/>
    <property type="project" value="TreeGrafter"/>
</dbReference>
<protein>
    <submittedName>
        <fullName evidence="2">Spatacsin Colorectal carcinoma-associated protein</fullName>
    </submittedName>
</protein>
<organism evidence="2 3">
    <name type="scientific">Takifugu flavidus</name>
    <name type="common">sansaifugu</name>
    <dbReference type="NCBI Taxonomy" id="433684"/>
    <lineage>
        <taxon>Eukaryota</taxon>
        <taxon>Metazoa</taxon>
        <taxon>Chordata</taxon>
        <taxon>Craniata</taxon>
        <taxon>Vertebrata</taxon>
        <taxon>Euteleostomi</taxon>
        <taxon>Actinopterygii</taxon>
        <taxon>Neopterygii</taxon>
        <taxon>Teleostei</taxon>
        <taxon>Neoteleostei</taxon>
        <taxon>Acanthomorphata</taxon>
        <taxon>Eupercaria</taxon>
        <taxon>Tetraodontiformes</taxon>
        <taxon>Tetradontoidea</taxon>
        <taxon>Tetraodontidae</taxon>
        <taxon>Takifugu</taxon>
    </lineage>
</organism>
<dbReference type="InterPro" id="IPR028103">
    <property type="entry name" value="Spatacsin"/>
</dbReference>
<sequence>MAAASTEVRVLPENPHCGEVADILKAQLAPGGSLLGCLSVRGRLELWDQADRESSAATVEGSFSDFCWEEVQAHARGGAARLLAVGAQCHLKLLEVNTERGSPISLLWDSSADQLLEALREQDHDVCEQQSLLVLSFAAGRCFVLLNTDWLLQLQWRPAEAELQTTSCCRIQLSDDSRHTSVDRCISRETLFILSTSGLISVYHVSDGSLLATIDLLSYLKSWPVEDELSLTASSLSSSSFCLLQVSADLSTAVAVTQSHTAVAVDLNHYFRSFPNHLYCVVPVSRPPLQPQQADDQDSVSSCGRCLISLGLNFIPERSWEAHLAYLYTKAQQIPTNSSSPSSWSSSLPHLKSHQAVFSAHSRVPHGGTTVSFSVPESSIPSLLAVSEFSAQLTFVTPGNQPNTAAFWDLESGRVSYHQTCGEAAPVQRCGERQHQLFLKKAGLFQVLFSVSQQDLLIRLMLFGSASTVDAVCHLNSWGRCSIPIHSLQAGLKNRQLDTVEFFLKSKENVLKAADQPAPADLTHGLQQLCPALDLLCLAIRDSHSEAQSRQFSEQVLSVTVSFINTQIRTVLSNRHYEDEGVRSCVNVLDRYVTELRSYMKKFPWPAGGNTSSSVDTDTEDEWAGLPTEELVRLSILTNQIPRAQAVLRRQNYPEQDLSALRMEGLRQVFSCLQRRDLQTACTLLINMGFSVKEQLSSICRYTDDKDLREFMVKELSEQGFLPEEELQGVAFIREMEKLGSLPGSHHTTKTSSQRWLQMILREPPAGVEVLTELVGPKRSEEEGSLWRNLRLDWARNWDKSCQTAITLSRRQHSDLSSCESAVLWRYLTSLHDHRVLSWISGKGQTSGSPRWPELAPEVVNNNTMCSTYMRENILDLLARRSVFIPDELADFEQLLWRLAQGGGVMASTPPVPQYRSPLSLDFHSLFITFCQDHNLQYLLYTYLQHYRLTPRNCHLLTDQRMSENQPWCEMLVKIQEITRDLTDPGLVFQASLTSAQVLLPGSQASLSSLLLEGHSLLALATIMFAPGGIDELIVHGQRSGRSERTVDPQVLKMALAPYPKLKVALFPGGPRGHSPSSDITVYHLLQSLHPLDPSRLFGWQAANTFNSTESSELPHFSSPHLVNRFALVENLDFLYYLRHGRPSFAFATFLIQQLNGCSDIRPRLQQVRQQVYQLALQCFNMAPVVSACVCFCELLGICSLNLRVDVRALNAILQHWSRHHGIGTPSRYLHMLVSKGVKLVEAEPKVAEELIGDLEAAVMDQLEQKGIGRSSYEAAQEWALPVQFCQLHGQTLSSVYPTYCASDGHFIHFLLFVQLHNFPPQQVRALAAGFGPTLQAHLNLALQDLQVDNKRSRCGSEEPPESLRSTEHSSIQKPITELFQVLLQSLEEAAPSWFLLQEALVQRSPTLAVMAACQQGAELLACLCVWVLTSVDDITASEATSHLDEGPEHHHWTLHDLSVIWRTLLGRGCVRPLLRGFELFQRDCPLLLVLRMFELCCEYRNFSEAKVNLVDFQKTLLTLRTSSPPPSGGLPLQWVETQASVLLLSMLQRCSSQFDLHRLLQLLADVDKLLKSNGLDFRKLSQLSQLLQDSDVSLSPRLLQCISASVQQEEFQAIVEALQARGRYSQARQVAQLAGLSIQQLLLSQLLQEVNSQRSKRQWGRLETRVTFWKKCHEQLKSDSTEAELAHQFFQSQAELDEWSKSDELLDIQERCLLLCLTAHWLSQLSPVPAKQLESLEKKLWLFRVRCHILAINIEKASVFKLPPPPITPGMNMYEALMKEFSMDNVSCLNTDTCLRLEGLPGPSDEPTLDPSLSPEERTVLTTLIGQVLDEGSIHEASRACRYFSLYHQDLWLVLHCRGLACGELKPESTEEVSEAPPGKSIKPCKIHLTIPLPAASSVSSLLSFSMLVFPNDDVTAQLQKLADQCCHGNSYCKRVLGLYQLSKELQCSFSQMCSEEPGSILEKLLLLEQPERFRKAQTFIRAQGLSSDSVAELVSSAVVQALTLSNQELQPEKQQIFRPSEGRDSLIQLIKLCEDPNLVGVKLLENLNCVPLRDLNSIVELLIVAHDCFSLTCNMEGIVRVLQAARHLSHAHLAPGEHFSLLVRLLTGIGRYNEMTYVFDLLHQNHRFEILLRKNVDIDRRQSSGLKTALLDYLKRCLPADSEKHNMVALCFSMRREIGENHEMAARTQLKMIESQAWVVTPELKSSLVKVLGLLTDAAESFSKDACVRQANRCVRTAKLVALQLHLLEQDSHLRVINLQPAELLNTIMSLQRCYQVFVVSEAYSYSPDWAHILYQKVVLDADFAYLEELKRRRPLTTCLFEDIFKKLDGAPSSAAPNLKRLLTHCDDVYTRYRLAYQQKLYDVTKTLLEDDRTCSYLNDRLTN</sequence>
<keyword evidence="3" id="KW-1185">Reference proteome</keyword>
<dbReference type="InterPro" id="IPR028107">
    <property type="entry name" value="Spatacsin_C_dom"/>
</dbReference>
<dbReference type="GO" id="GO:0005737">
    <property type="term" value="C:cytoplasm"/>
    <property type="evidence" value="ECO:0007669"/>
    <property type="project" value="TreeGrafter"/>
</dbReference>
<evidence type="ECO:0000313" key="2">
    <source>
        <dbReference type="EMBL" id="TWW75454.1"/>
    </source>
</evidence>
<evidence type="ECO:0000313" key="3">
    <source>
        <dbReference type="Proteomes" id="UP000324091"/>
    </source>
</evidence>
<feature type="domain" description="Spatacsin C-terminal" evidence="1">
    <location>
        <begin position="2041"/>
        <end position="2330"/>
    </location>
</feature>
<proteinExistence type="predicted"/>
<comment type="caution">
    <text evidence="2">The sequence shown here is derived from an EMBL/GenBank/DDBJ whole genome shotgun (WGS) entry which is preliminary data.</text>
</comment>
<name>A0A5C6P6K8_9TELE</name>
<dbReference type="GO" id="GO:0030424">
    <property type="term" value="C:axon"/>
    <property type="evidence" value="ECO:0007669"/>
    <property type="project" value="TreeGrafter"/>
</dbReference>
<dbReference type="PANTHER" id="PTHR13650">
    <property type="entry name" value="SPATACSIN"/>
    <property type="match status" value="1"/>
</dbReference>
<evidence type="ECO:0000259" key="1">
    <source>
        <dbReference type="Pfam" id="PF14649"/>
    </source>
</evidence>